<proteinExistence type="predicted"/>
<accession>A0A2T4BCG5</accession>
<dbReference type="GeneID" id="36598485"/>
<feature type="region of interest" description="Disordered" evidence="1">
    <location>
        <begin position="264"/>
        <end position="292"/>
    </location>
</feature>
<dbReference type="RefSeq" id="XP_024750251.1">
    <property type="nucleotide sequence ID" value="XM_024890367.1"/>
</dbReference>
<evidence type="ECO:0000313" key="2">
    <source>
        <dbReference type="EMBL" id="PTB66931.1"/>
    </source>
</evidence>
<gene>
    <name evidence="2" type="ORF">BBK36DRAFT_1117592</name>
</gene>
<protein>
    <submittedName>
        <fullName evidence="2">Uncharacterized protein</fullName>
    </submittedName>
</protein>
<dbReference type="OrthoDB" id="4630416at2759"/>
<dbReference type="AlphaFoldDB" id="A0A2T4BCG5"/>
<organism evidence="2 3">
    <name type="scientific">Trichoderma citrinoviride</name>
    <dbReference type="NCBI Taxonomy" id="58853"/>
    <lineage>
        <taxon>Eukaryota</taxon>
        <taxon>Fungi</taxon>
        <taxon>Dikarya</taxon>
        <taxon>Ascomycota</taxon>
        <taxon>Pezizomycotina</taxon>
        <taxon>Sordariomycetes</taxon>
        <taxon>Hypocreomycetidae</taxon>
        <taxon>Hypocreales</taxon>
        <taxon>Hypocreaceae</taxon>
        <taxon>Trichoderma</taxon>
    </lineage>
</organism>
<feature type="region of interest" description="Disordered" evidence="1">
    <location>
        <begin position="356"/>
        <end position="400"/>
    </location>
</feature>
<name>A0A2T4BCG5_9HYPO</name>
<sequence>MSSDTSQLQDAPRAPVLKRKGFQFCDGVFSINGVCRVDGPRLYQLFNPSTLEDEYDQDKAFVEARQLFKKSFFAAQLKYYGIPFQSSLPSARLSALLKGAVQLGKCNRVPEAVIELEATLRAEYAPLQRKWRADCAAWSTEKKQREDDAFEKCKTPGERAACDINRFMEMYFLTNGKPDKVKTTTFLMLGDFSDDDTLRQKARKIPGLEVLTGSPALGGELWIGWEGAEWLEWEGASDSAGHISALEREEFEREEEWEQLLETYQKSASSKKKDDTKEKQPDSSNSDPRLGSYVIQCPSIMETWSDFPDGPRFTMDVFRGKGDTLIAAYYFGVIEGTMIICESGDTLSAMIDEVETDSETSESEEVGGWEEVEGDEVEEPKGPSVQQSTGGKKRKAGKVSSTKAIALDNAAKRRKTTASKPSFPCNHEIRLRGRDTGTYEILPDPEPGHLDILGDDCAKIEGVIYKHTLVGNDVRFEGRKVSDTPQREPEPWKELGYKAHRREEVARW</sequence>
<reference evidence="3" key="1">
    <citation type="submission" date="2016-07" db="EMBL/GenBank/DDBJ databases">
        <title>Multiple horizontal gene transfer events from other fungi enriched the ability of initially mycotrophic Trichoderma (Ascomycota) to feed on dead plant biomass.</title>
        <authorList>
            <consortium name="DOE Joint Genome Institute"/>
            <person name="Atanasova L."/>
            <person name="Chenthamara K."/>
            <person name="Zhang J."/>
            <person name="Grujic M."/>
            <person name="Henrissat B."/>
            <person name="Kuo A."/>
            <person name="Aerts A."/>
            <person name="Salamov A."/>
            <person name="Lipzen A."/>
            <person name="Labutti K."/>
            <person name="Barry K."/>
            <person name="Miao Y."/>
            <person name="Rahimi M.J."/>
            <person name="Shen Q."/>
            <person name="Grigoriev I.V."/>
            <person name="Kubicek C.P."/>
            <person name="Druzhinina I.S."/>
        </authorList>
    </citation>
    <scope>NUCLEOTIDE SEQUENCE [LARGE SCALE GENOMIC DNA]</scope>
    <source>
        <strain evidence="3">TUCIM 6016</strain>
    </source>
</reference>
<feature type="compositionally biased region" description="Acidic residues" evidence="1">
    <location>
        <begin position="356"/>
        <end position="378"/>
    </location>
</feature>
<dbReference type="EMBL" id="KZ680212">
    <property type="protein sequence ID" value="PTB66931.1"/>
    <property type="molecule type" value="Genomic_DNA"/>
</dbReference>
<keyword evidence="3" id="KW-1185">Reference proteome</keyword>
<feature type="compositionally biased region" description="Basic and acidic residues" evidence="1">
    <location>
        <begin position="271"/>
        <end position="281"/>
    </location>
</feature>
<evidence type="ECO:0000256" key="1">
    <source>
        <dbReference type="SAM" id="MobiDB-lite"/>
    </source>
</evidence>
<dbReference type="Proteomes" id="UP000241546">
    <property type="component" value="Unassembled WGS sequence"/>
</dbReference>
<evidence type="ECO:0000313" key="3">
    <source>
        <dbReference type="Proteomes" id="UP000241546"/>
    </source>
</evidence>